<dbReference type="AlphaFoldDB" id="A0A9N7V2U7"/>
<feature type="signal peptide" evidence="1">
    <location>
        <begin position="1"/>
        <end position="18"/>
    </location>
</feature>
<evidence type="ECO:0000256" key="1">
    <source>
        <dbReference type="SAM" id="SignalP"/>
    </source>
</evidence>
<organism evidence="2 3">
    <name type="scientific">Pleuronectes platessa</name>
    <name type="common">European plaice</name>
    <dbReference type="NCBI Taxonomy" id="8262"/>
    <lineage>
        <taxon>Eukaryota</taxon>
        <taxon>Metazoa</taxon>
        <taxon>Chordata</taxon>
        <taxon>Craniata</taxon>
        <taxon>Vertebrata</taxon>
        <taxon>Euteleostomi</taxon>
        <taxon>Actinopterygii</taxon>
        <taxon>Neopterygii</taxon>
        <taxon>Teleostei</taxon>
        <taxon>Neoteleostei</taxon>
        <taxon>Acanthomorphata</taxon>
        <taxon>Carangaria</taxon>
        <taxon>Pleuronectiformes</taxon>
        <taxon>Pleuronectoidei</taxon>
        <taxon>Pleuronectidae</taxon>
        <taxon>Pleuronectes</taxon>
    </lineage>
</organism>
<proteinExistence type="predicted"/>
<evidence type="ECO:0000313" key="3">
    <source>
        <dbReference type="Proteomes" id="UP001153269"/>
    </source>
</evidence>
<protein>
    <submittedName>
        <fullName evidence="2">Uncharacterized protein</fullName>
    </submittedName>
</protein>
<dbReference type="GO" id="GO:0005230">
    <property type="term" value="F:extracellular ligand-gated monoatomic ion channel activity"/>
    <property type="evidence" value="ECO:0007669"/>
    <property type="project" value="InterPro"/>
</dbReference>
<keyword evidence="3" id="KW-1185">Reference proteome</keyword>
<dbReference type="InterPro" id="IPR036734">
    <property type="entry name" value="Neur_chan_lig-bd_sf"/>
</dbReference>
<dbReference type="Gene3D" id="2.70.170.10">
    <property type="entry name" value="Neurotransmitter-gated ion-channel ligand-binding domain"/>
    <property type="match status" value="1"/>
</dbReference>
<comment type="caution">
    <text evidence="2">The sequence shown here is derived from an EMBL/GenBank/DDBJ whole genome shotgun (WGS) entry which is preliminary data.</text>
</comment>
<sequence>MRCLCVWSICIFVFVVCAQSAAVNDPSNMSVVKETVDRLLKGYDIRLRPDFGGAPVGVGMNIDIASIDMVPTRGKHPLEAAGETPLNAGVCQCVFPSLPIPRIDSCVRELKGDGRVIV</sequence>
<gene>
    <name evidence="2" type="ORF">PLEPLA_LOCUS29532</name>
</gene>
<dbReference type="Proteomes" id="UP001153269">
    <property type="component" value="Unassembled WGS sequence"/>
</dbReference>
<dbReference type="EMBL" id="CADEAL010002713">
    <property type="protein sequence ID" value="CAB1441805.1"/>
    <property type="molecule type" value="Genomic_DNA"/>
</dbReference>
<keyword evidence="1" id="KW-0732">Signal</keyword>
<reference evidence="2" key="1">
    <citation type="submission" date="2020-03" db="EMBL/GenBank/DDBJ databases">
        <authorList>
            <person name="Weist P."/>
        </authorList>
    </citation>
    <scope>NUCLEOTIDE SEQUENCE</scope>
</reference>
<name>A0A9N7V2U7_PLEPL</name>
<feature type="chain" id="PRO_5040279374" evidence="1">
    <location>
        <begin position="19"/>
        <end position="118"/>
    </location>
</feature>
<accession>A0A9N7V2U7</accession>
<dbReference type="GO" id="GO:0016020">
    <property type="term" value="C:membrane"/>
    <property type="evidence" value="ECO:0007669"/>
    <property type="project" value="InterPro"/>
</dbReference>
<evidence type="ECO:0000313" key="2">
    <source>
        <dbReference type="EMBL" id="CAB1441805.1"/>
    </source>
</evidence>